<dbReference type="GO" id="GO:0042802">
    <property type="term" value="F:identical protein binding"/>
    <property type="evidence" value="ECO:0007669"/>
    <property type="project" value="TreeGrafter"/>
</dbReference>
<dbReference type="EMBL" id="LGVR01000028">
    <property type="protein sequence ID" value="KOA88530.1"/>
    <property type="molecule type" value="Genomic_DNA"/>
</dbReference>
<protein>
    <submittedName>
        <fullName evidence="5">Histidine kinase</fullName>
    </submittedName>
</protein>
<feature type="transmembrane region" description="Helical" evidence="3">
    <location>
        <begin position="146"/>
        <end position="167"/>
    </location>
</feature>
<dbReference type="InterPro" id="IPR005467">
    <property type="entry name" value="His_kinase_dom"/>
</dbReference>
<reference evidence="5 6" key="1">
    <citation type="submission" date="2015-07" db="EMBL/GenBank/DDBJ databases">
        <title>Draft genome sequences of 17 French Clostridium botulinum group III.</title>
        <authorList>
            <person name="Woudstra C."/>
            <person name="Le Marechal C."/>
            <person name="Souillard R."/>
            <person name="Bayon-Auboyer M.-H."/>
            <person name="Dessouter D."/>
            <person name="Fach P."/>
        </authorList>
    </citation>
    <scope>NUCLEOTIDE SEQUENCE [LARGE SCALE GENOMIC DNA]</scope>
    <source>
        <strain evidence="5 6">12LNRI-CD</strain>
    </source>
</reference>
<dbReference type="Gene3D" id="3.30.565.10">
    <property type="entry name" value="Histidine kinase-like ATPase, C-terminal domain"/>
    <property type="match status" value="1"/>
</dbReference>
<evidence type="ECO:0000256" key="2">
    <source>
        <dbReference type="ARBA" id="ARBA00023012"/>
    </source>
</evidence>
<evidence type="ECO:0000313" key="5">
    <source>
        <dbReference type="EMBL" id="KOA88530.1"/>
    </source>
</evidence>
<feature type="transmembrane region" description="Helical" evidence="3">
    <location>
        <begin position="116"/>
        <end position="134"/>
    </location>
</feature>
<proteinExistence type="predicted"/>
<dbReference type="Proteomes" id="UP000037540">
    <property type="component" value="Unassembled WGS sequence"/>
</dbReference>
<feature type="transmembrane region" description="Helical" evidence="3">
    <location>
        <begin position="36"/>
        <end position="67"/>
    </location>
</feature>
<keyword evidence="3" id="KW-0472">Membrane</keyword>
<keyword evidence="1 5" id="KW-0808">Transferase</keyword>
<feature type="transmembrane region" description="Helical" evidence="3">
    <location>
        <begin position="179"/>
        <end position="199"/>
    </location>
</feature>
<dbReference type="OrthoDB" id="9792686at2"/>
<keyword evidence="1 5" id="KW-0418">Kinase</keyword>
<dbReference type="InterPro" id="IPR036890">
    <property type="entry name" value="HATPase_C_sf"/>
</dbReference>
<dbReference type="PANTHER" id="PTHR40448">
    <property type="entry name" value="TWO-COMPONENT SENSOR HISTIDINE KINASE"/>
    <property type="match status" value="1"/>
</dbReference>
<dbReference type="PROSITE" id="PS50109">
    <property type="entry name" value="HIS_KIN"/>
    <property type="match status" value="1"/>
</dbReference>
<gene>
    <name evidence="5" type="ORF">ADU74_06240</name>
</gene>
<sequence length="417" mass="49215">MNIVEDFIVSILELILIMYLWNKFCLRDKSSIYKNIVILVLSSGVISVCIYMNLNVIFSYLIIIFIGSITYEKNIFKTILEFCIFLAMDMMLQLIDVCILTNLIGIKYKANFNQNASIVLFNLTFVVALYNLVLKNKRIYVKHINKRLIGCFIVNYGLYITISKLIWEYDKNIILRHVFSYATILTVIFLIQVYLYRYIIKVTEYKKELEVRNKYLPIIESITEDIRTRQHDFKNYINTINGFIQICSKDELMDRLKEYIGNLNSSNKDIEDIMYINNTVVKAIIYSKVREAQKYNIDFSYNIENNFLEDILKDYEISNILNNILNNAFEVVREQENNRIVILNILCENNNNIIEIRNNGKHIESNDFYNIFKKGFSTKSGTKRGYGLYNVKKIVDLNKGKIQLFSENNFTIFKILF</sequence>
<feature type="transmembrane region" description="Helical" evidence="3">
    <location>
        <begin position="79"/>
        <end position="104"/>
    </location>
</feature>
<dbReference type="PANTHER" id="PTHR40448:SF1">
    <property type="entry name" value="TWO-COMPONENT SENSOR HISTIDINE KINASE"/>
    <property type="match status" value="1"/>
</dbReference>
<dbReference type="GO" id="GO:0016301">
    <property type="term" value="F:kinase activity"/>
    <property type="evidence" value="ECO:0007669"/>
    <property type="project" value="UniProtKB-KW"/>
</dbReference>
<dbReference type="SUPFAM" id="SSF55874">
    <property type="entry name" value="ATPase domain of HSP90 chaperone/DNA topoisomerase II/histidine kinase"/>
    <property type="match status" value="1"/>
</dbReference>
<dbReference type="Pfam" id="PF02518">
    <property type="entry name" value="HATPase_c"/>
    <property type="match status" value="1"/>
</dbReference>
<name>A0A9Q1UZB7_CLOBO</name>
<feature type="transmembrane region" description="Helical" evidence="3">
    <location>
        <begin position="7"/>
        <end position="24"/>
    </location>
</feature>
<dbReference type="AlphaFoldDB" id="A0A9Q1UZB7"/>
<comment type="caution">
    <text evidence="5">The sequence shown here is derived from an EMBL/GenBank/DDBJ whole genome shotgun (WGS) entry which is preliminary data.</text>
</comment>
<evidence type="ECO:0000313" key="6">
    <source>
        <dbReference type="Proteomes" id="UP000037540"/>
    </source>
</evidence>
<keyword evidence="3" id="KW-0812">Transmembrane</keyword>
<evidence type="ECO:0000256" key="1">
    <source>
        <dbReference type="ARBA" id="ARBA00022777"/>
    </source>
</evidence>
<dbReference type="GO" id="GO:0000160">
    <property type="term" value="P:phosphorelay signal transduction system"/>
    <property type="evidence" value="ECO:0007669"/>
    <property type="project" value="UniProtKB-KW"/>
</dbReference>
<keyword evidence="3" id="KW-1133">Transmembrane helix</keyword>
<dbReference type="InterPro" id="IPR003594">
    <property type="entry name" value="HATPase_dom"/>
</dbReference>
<accession>A0A9Q1UZB7</accession>
<organism evidence="5 6">
    <name type="scientific">Clostridium botulinum</name>
    <dbReference type="NCBI Taxonomy" id="1491"/>
    <lineage>
        <taxon>Bacteria</taxon>
        <taxon>Bacillati</taxon>
        <taxon>Bacillota</taxon>
        <taxon>Clostridia</taxon>
        <taxon>Eubacteriales</taxon>
        <taxon>Clostridiaceae</taxon>
        <taxon>Clostridium</taxon>
    </lineage>
</organism>
<dbReference type="RefSeq" id="WP_013726335.1">
    <property type="nucleotide sequence ID" value="NZ_LGVO01000024.1"/>
</dbReference>
<evidence type="ECO:0000259" key="4">
    <source>
        <dbReference type="PROSITE" id="PS50109"/>
    </source>
</evidence>
<feature type="domain" description="Histidine kinase" evidence="4">
    <location>
        <begin position="228"/>
        <end position="417"/>
    </location>
</feature>
<evidence type="ECO:0000256" key="3">
    <source>
        <dbReference type="SAM" id="Phobius"/>
    </source>
</evidence>
<keyword evidence="2" id="KW-0902">Two-component regulatory system</keyword>